<evidence type="ECO:0000313" key="2">
    <source>
        <dbReference type="EnsemblPlants" id="Solyc02g030330.1.1.1"/>
    </source>
</evidence>
<name>A0A3Q7FH77_SOLLC</name>
<feature type="domain" description="Transposase MuDR plant" evidence="1">
    <location>
        <begin position="2"/>
        <end position="45"/>
    </location>
</feature>
<reference evidence="2" key="2">
    <citation type="submission" date="2019-01" db="UniProtKB">
        <authorList>
            <consortium name="EnsemblPlants"/>
        </authorList>
    </citation>
    <scope>IDENTIFICATION</scope>
    <source>
        <strain evidence="2">cv. Heinz 1706</strain>
    </source>
</reference>
<sequence>MTFKDIAEPKQFCKLYALAKKVELVVVKSDKNRLRYTCAADGCPLLLLISGDMTTPGVSVITLVEHIECGTTYDNSVVFNNSLVF</sequence>
<reference evidence="2" key="1">
    <citation type="journal article" date="2012" name="Nature">
        <title>The tomato genome sequence provides insights into fleshy fruit evolution.</title>
        <authorList>
            <consortium name="Tomato Genome Consortium"/>
        </authorList>
    </citation>
    <scope>NUCLEOTIDE SEQUENCE [LARGE SCALE GENOMIC DNA]</scope>
    <source>
        <strain evidence="2">cv. Heinz 1706</strain>
    </source>
</reference>
<evidence type="ECO:0000313" key="3">
    <source>
        <dbReference type="Proteomes" id="UP000004994"/>
    </source>
</evidence>
<keyword evidence="3" id="KW-1185">Reference proteome</keyword>
<accession>A0A3Q7FH77</accession>
<dbReference type="Pfam" id="PF03108">
    <property type="entry name" value="DBD_Tnp_Mut"/>
    <property type="match status" value="1"/>
</dbReference>
<dbReference type="PaxDb" id="4081-Solyc02g030330.1.1"/>
<evidence type="ECO:0000259" key="1">
    <source>
        <dbReference type="Pfam" id="PF03108"/>
    </source>
</evidence>
<proteinExistence type="predicted"/>
<dbReference type="AlphaFoldDB" id="A0A3Q7FH77"/>
<protein>
    <recommendedName>
        <fullName evidence="1">Transposase MuDR plant domain-containing protein</fullName>
    </recommendedName>
</protein>
<dbReference type="EnsemblPlants" id="Solyc02g030330.1.1">
    <property type="protein sequence ID" value="Solyc02g030330.1.1.1"/>
    <property type="gene ID" value="Solyc02g030330.1"/>
</dbReference>
<dbReference type="Proteomes" id="UP000004994">
    <property type="component" value="Chromosome 2"/>
</dbReference>
<organism evidence="2">
    <name type="scientific">Solanum lycopersicum</name>
    <name type="common">Tomato</name>
    <name type="synonym">Lycopersicon esculentum</name>
    <dbReference type="NCBI Taxonomy" id="4081"/>
    <lineage>
        <taxon>Eukaryota</taxon>
        <taxon>Viridiplantae</taxon>
        <taxon>Streptophyta</taxon>
        <taxon>Embryophyta</taxon>
        <taxon>Tracheophyta</taxon>
        <taxon>Spermatophyta</taxon>
        <taxon>Magnoliopsida</taxon>
        <taxon>eudicotyledons</taxon>
        <taxon>Gunneridae</taxon>
        <taxon>Pentapetalae</taxon>
        <taxon>asterids</taxon>
        <taxon>lamiids</taxon>
        <taxon>Solanales</taxon>
        <taxon>Solanaceae</taxon>
        <taxon>Solanoideae</taxon>
        <taxon>Solaneae</taxon>
        <taxon>Solanum</taxon>
        <taxon>Solanum subgen. Lycopersicon</taxon>
    </lineage>
</organism>
<dbReference type="InterPro" id="IPR004332">
    <property type="entry name" value="Transposase_MuDR"/>
</dbReference>
<dbReference type="InParanoid" id="A0A3Q7FH77"/>
<dbReference type="Gramene" id="Solyc02g030330.1.1">
    <property type="protein sequence ID" value="Solyc02g030330.1.1.1"/>
    <property type="gene ID" value="Solyc02g030330.1"/>
</dbReference>